<keyword evidence="6" id="KW-0539">Nucleus</keyword>
<keyword evidence="5" id="KW-0736">Signalosome</keyword>
<dbReference type="PANTHER" id="PTHR14145">
    <property type="entry name" value="26S PROTESOME SUBUNIT 6"/>
    <property type="match status" value="1"/>
</dbReference>
<evidence type="ECO:0000256" key="1">
    <source>
        <dbReference type="ARBA" id="ARBA00004123"/>
    </source>
</evidence>
<comment type="subcellular location">
    <subcellularLocation>
        <location evidence="2">Cytoplasm</location>
    </subcellularLocation>
    <subcellularLocation>
        <location evidence="1">Nucleus</location>
    </subcellularLocation>
</comment>
<evidence type="ECO:0000256" key="4">
    <source>
        <dbReference type="ARBA" id="ARBA00022490"/>
    </source>
</evidence>
<evidence type="ECO:0000259" key="8">
    <source>
        <dbReference type="PROSITE" id="PS50250"/>
    </source>
</evidence>
<dbReference type="Pfam" id="PF10602">
    <property type="entry name" value="RPN7"/>
    <property type="match status" value="1"/>
</dbReference>
<dbReference type="SUPFAM" id="SSF46785">
    <property type="entry name" value="Winged helix' DNA-binding domain"/>
    <property type="match status" value="1"/>
</dbReference>
<feature type="coiled-coil region" evidence="7">
    <location>
        <begin position="105"/>
        <end position="132"/>
    </location>
</feature>
<keyword evidence="7" id="KW-0175">Coiled coil</keyword>
<protein>
    <recommendedName>
        <fullName evidence="8">PCI domain-containing protein</fullName>
    </recommendedName>
</protein>
<dbReference type="Pfam" id="PF01399">
    <property type="entry name" value="PCI"/>
    <property type="match status" value="1"/>
</dbReference>
<gene>
    <name evidence="9" type="ORF">H2201_005291</name>
</gene>
<evidence type="ECO:0000256" key="3">
    <source>
        <dbReference type="ARBA" id="ARBA00008793"/>
    </source>
</evidence>
<dbReference type="PROSITE" id="PS50250">
    <property type="entry name" value="PCI"/>
    <property type="match status" value="1"/>
</dbReference>
<keyword evidence="4" id="KW-0963">Cytoplasm</keyword>
<comment type="caution">
    <text evidence="9">The sequence shown here is derived from an EMBL/GenBank/DDBJ whole genome shotgun (WGS) entry which is preliminary data.</text>
</comment>
<feature type="domain" description="PCI" evidence="8">
    <location>
        <begin position="225"/>
        <end position="404"/>
    </location>
</feature>
<reference evidence="9" key="1">
    <citation type="submission" date="2022-10" db="EMBL/GenBank/DDBJ databases">
        <title>Culturing micro-colonial fungi from biological soil crusts in the Mojave desert and describing Neophaeococcomyces mojavensis, and introducing the new genera and species Taxawa tesnikishii.</title>
        <authorList>
            <person name="Kurbessoian T."/>
            <person name="Stajich J.E."/>
        </authorList>
    </citation>
    <scope>NUCLEOTIDE SEQUENCE</scope>
    <source>
        <strain evidence="9">TK_1</strain>
    </source>
</reference>
<evidence type="ECO:0000256" key="6">
    <source>
        <dbReference type="ARBA" id="ARBA00023242"/>
    </source>
</evidence>
<evidence type="ECO:0000256" key="7">
    <source>
        <dbReference type="SAM" id="Coils"/>
    </source>
</evidence>
<sequence>MANNVEQSVYFQRRKNAGALVVRDAPKFDLESYISNYEDRTRLDRLITIGCTSTYLSIDAFHAAIAEAKQGKDTDIYMSIVGCLQQIVPEDPLSMPDLGWVEQRMKQIKAETDRLEHELKQYKNNLIKESIRMGNEDLGAHYQSIGDFNAAYKAYYKMRDYCTSPKHIADMSLKLILCSIHQRAWTTVQTHVLRIQSQSLKAEDKAKIDPILSACLGLAYMATGHYREAATAFLQTKPEFMTGGPAAGVTWQRALLTGNDIAVYGGLCALASMDRAELQSQVLGSSSFRNFLELEPHIRRAVSLFCGSKYSACLEILESYRTDYLLDVYLQGHVASIYGAVRRKSIVQYFIPFACVTLEEMGKAFSSGSGVPIEEELVDMIQNGTLNARIDLVNGLLLSPPSHLRQDVHDSALKMAASYEHNLRLRLLRLNMLNAGLELRAPKNLNAGVPQMHGGMEGYEEGMAGGSRLRMSRG</sequence>
<evidence type="ECO:0000256" key="5">
    <source>
        <dbReference type="ARBA" id="ARBA00022790"/>
    </source>
</evidence>
<dbReference type="InterPro" id="IPR019585">
    <property type="entry name" value="Rpn7/CSN1"/>
</dbReference>
<dbReference type="PANTHER" id="PTHR14145:SF2">
    <property type="entry name" value="COP9 SIGNALOSOME COMPLEX SUBUNIT 1"/>
    <property type="match status" value="1"/>
</dbReference>
<comment type="similarity">
    <text evidence="3">Belongs to the CSN1 family.</text>
</comment>
<name>A0ABQ9NRX2_9PEZI</name>
<dbReference type="Gene3D" id="1.25.40.570">
    <property type="match status" value="1"/>
</dbReference>
<evidence type="ECO:0000313" key="9">
    <source>
        <dbReference type="EMBL" id="KAJ9664299.1"/>
    </source>
</evidence>
<accession>A0ABQ9NRX2</accession>
<evidence type="ECO:0000256" key="2">
    <source>
        <dbReference type="ARBA" id="ARBA00004496"/>
    </source>
</evidence>
<dbReference type="EMBL" id="JAPDRL010000038">
    <property type="protein sequence ID" value="KAJ9664299.1"/>
    <property type="molecule type" value="Genomic_DNA"/>
</dbReference>
<keyword evidence="10" id="KW-1185">Reference proteome</keyword>
<dbReference type="InterPro" id="IPR045135">
    <property type="entry name" value="Rpn7_N"/>
</dbReference>
<dbReference type="InterPro" id="IPR036390">
    <property type="entry name" value="WH_DNA-bd_sf"/>
</dbReference>
<dbReference type="SMART" id="SM00088">
    <property type="entry name" value="PINT"/>
    <property type="match status" value="1"/>
</dbReference>
<dbReference type="InterPro" id="IPR000717">
    <property type="entry name" value="PCI_dom"/>
</dbReference>
<evidence type="ECO:0000313" key="10">
    <source>
        <dbReference type="Proteomes" id="UP001172684"/>
    </source>
</evidence>
<organism evidence="9 10">
    <name type="scientific">Coniosporium apollinis</name>
    <dbReference type="NCBI Taxonomy" id="61459"/>
    <lineage>
        <taxon>Eukaryota</taxon>
        <taxon>Fungi</taxon>
        <taxon>Dikarya</taxon>
        <taxon>Ascomycota</taxon>
        <taxon>Pezizomycotina</taxon>
        <taxon>Dothideomycetes</taxon>
        <taxon>Dothideomycetes incertae sedis</taxon>
        <taxon>Coniosporium</taxon>
    </lineage>
</organism>
<dbReference type="Proteomes" id="UP001172684">
    <property type="component" value="Unassembled WGS sequence"/>
</dbReference>
<proteinExistence type="inferred from homology"/>